<sequence length="1027" mass="115600">MELSGQILEAAAHSMYHGTLSQQQEAAALFATWQNSNNALITASQFLTGGSSDTLQFVTCCVILYASDQWFKYDREMLNEIRQLILRFTFEQQHSQLINSKLEEIIAKIAFNDWPEQWPNFLADLIFFINPNSSQNDSTSNHDSIYLRNSQIRVFMILSHFLRMIFCSTKITLRRRAFMIHEFMSHLPSIFELIDFSKSDENSPEIAQSFLEFAEAVCLIITNDETMVASVSQFIFTHFAVIDIFAEKALKAISTLFSPNNYLTNLIPLMISFVQSKEESHQQISLPFHEFICIFMRKFINIADKFCTNDESISSIQKLLQTTLIYSSRETFSKHFWALWSELLEKVANNNQNHNLNNHTNINPNYTSTSYNHIVNSSTINNNIGNNDASFYNTMKMMLPPLLPLVLTTFYELLPCSSNLSRLISPTTSSAVQNLVKITPQETFSFLSTQPPCLPLCFAVGIIHGDPLRQKLAEIVESYVAAHDLQSFSALLYCVSRNTEIMKNEPALISLLQQLTLTYLYHDTTPSSSPTTNNSLNDSLNSSLNAPVESAPGENDISDCNRDEEEGGSYQTSLLLALNHVASNFPNALTSSQQFIDLLFECASPERLPPSDFARLCRILAKVIMTTPPSVKIQYIERLVNIAAIPFMSATTVQTQTPTAAVSTVINSNNNLTSNTISSGQNNAGVPPAGMIDVGKINVGLQAAWAICSISLCGAYLITKHLWKPLLYVMSIASGEENESLFSDIIAAFASSVRSAPWNHCYKAIHEFISIALNSSYLNEHCSTAVLDAFNMMYQCHYDLSDMRETFANTFVQKMASCPQPSFFEFFSIAGIKEHEQQVVVEAACHSLKDPDVNISRTAAHMLKTLVNKQKDQMFVERWQGLIVISVFEALFDNLHHNLIPQLSKVLFAIYKKHIRRNTLSPAIDTIIIHSIVEEIGDQSVTVSFASALRNTANSRENFIQLINDFLISFGRFNPHEIKLFDETLNVSSSIVERNMETTLPMEVRMTQLENAVSVMHNEDEYATHLL</sequence>
<evidence type="ECO:0000256" key="1">
    <source>
        <dbReference type="SAM" id="MobiDB-lite"/>
    </source>
</evidence>
<organism evidence="3 4">
    <name type="scientific">Tritrichomonas foetus</name>
    <dbReference type="NCBI Taxonomy" id="1144522"/>
    <lineage>
        <taxon>Eukaryota</taxon>
        <taxon>Metamonada</taxon>
        <taxon>Parabasalia</taxon>
        <taxon>Tritrichomonadida</taxon>
        <taxon>Tritrichomonadidae</taxon>
        <taxon>Tritrichomonas</taxon>
    </lineage>
</organism>
<dbReference type="GeneID" id="94841392"/>
<dbReference type="InterPro" id="IPR011989">
    <property type="entry name" value="ARM-like"/>
</dbReference>
<evidence type="ECO:0000313" key="3">
    <source>
        <dbReference type="EMBL" id="OHT03355.1"/>
    </source>
</evidence>
<evidence type="ECO:0000313" key="4">
    <source>
        <dbReference type="Proteomes" id="UP000179807"/>
    </source>
</evidence>
<gene>
    <name evidence="3" type="ORF">TRFO_29276</name>
</gene>
<feature type="compositionally biased region" description="Low complexity" evidence="1">
    <location>
        <begin position="526"/>
        <end position="545"/>
    </location>
</feature>
<evidence type="ECO:0000259" key="2">
    <source>
        <dbReference type="Pfam" id="PF08389"/>
    </source>
</evidence>
<feature type="domain" description="Exportin-1/Importin-beta-like" evidence="2">
    <location>
        <begin position="96"/>
        <end position="240"/>
    </location>
</feature>
<dbReference type="AlphaFoldDB" id="A0A1J4JWH9"/>
<accession>A0A1J4JWH9</accession>
<dbReference type="SUPFAM" id="SSF48371">
    <property type="entry name" value="ARM repeat"/>
    <property type="match status" value="1"/>
</dbReference>
<dbReference type="EMBL" id="MLAK01000830">
    <property type="protein sequence ID" value="OHT03355.1"/>
    <property type="molecule type" value="Genomic_DNA"/>
</dbReference>
<proteinExistence type="predicted"/>
<dbReference type="RefSeq" id="XP_068356491.1">
    <property type="nucleotide sequence ID" value="XM_068506688.1"/>
</dbReference>
<keyword evidence="4" id="KW-1185">Reference proteome</keyword>
<feature type="region of interest" description="Disordered" evidence="1">
    <location>
        <begin position="526"/>
        <end position="566"/>
    </location>
</feature>
<dbReference type="Gene3D" id="1.25.10.10">
    <property type="entry name" value="Leucine-rich Repeat Variant"/>
    <property type="match status" value="1"/>
</dbReference>
<name>A0A1J4JWH9_9EUKA</name>
<reference evidence="3" key="1">
    <citation type="submission" date="2016-10" db="EMBL/GenBank/DDBJ databases">
        <authorList>
            <person name="Benchimol M."/>
            <person name="Almeida L.G."/>
            <person name="Vasconcelos A.T."/>
            <person name="Perreira-Neves A."/>
            <person name="Rosa I.A."/>
            <person name="Tasca T."/>
            <person name="Bogo M.R."/>
            <person name="de Souza W."/>
        </authorList>
    </citation>
    <scope>NUCLEOTIDE SEQUENCE [LARGE SCALE GENOMIC DNA]</scope>
    <source>
        <strain evidence="3">K</strain>
    </source>
</reference>
<dbReference type="InterPro" id="IPR016024">
    <property type="entry name" value="ARM-type_fold"/>
</dbReference>
<dbReference type="OrthoDB" id="431626at2759"/>
<dbReference type="VEuPathDB" id="TrichDB:TRFO_29276"/>
<dbReference type="InterPro" id="IPR013598">
    <property type="entry name" value="Exportin-1/Importin-b-like"/>
</dbReference>
<protein>
    <recommendedName>
        <fullName evidence="2">Exportin-1/Importin-beta-like domain-containing protein</fullName>
    </recommendedName>
</protein>
<dbReference type="Proteomes" id="UP000179807">
    <property type="component" value="Unassembled WGS sequence"/>
</dbReference>
<comment type="caution">
    <text evidence="3">The sequence shown here is derived from an EMBL/GenBank/DDBJ whole genome shotgun (WGS) entry which is preliminary data.</text>
</comment>
<dbReference type="Pfam" id="PF08389">
    <property type="entry name" value="Xpo1"/>
    <property type="match status" value="1"/>
</dbReference>